<evidence type="ECO:0000313" key="3">
    <source>
        <dbReference type="Proteomes" id="UP000183994"/>
    </source>
</evidence>
<dbReference type="EMBL" id="FQZU01000022">
    <property type="protein sequence ID" value="SHK33245.1"/>
    <property type="molecule type" value="Genomic_DNA"/>
</dbReference>
<sequence>MPSRIKPRQMNGIAALTISCLGLAAVLALDSYKSAGGLAVLGIFSIGLIVSAEASSPREIRKFGLIALPLFACLCGLAFWRHRDFLAGFFGVFALAGFLCAAAPRASALLHASWTGAAKGFGAFINAFFLALAWFLVITPIALLKRLVSGSPFPLHPDKNAQTYWIDRKEPAQPRERYPKRY</sequence>
<keyword evidence="1" id="KW-0812">Transmembrane</keyword>
<accession>A0A1M6RLB4</accession>
<gene>
    <name evidence="2" type="ORF">SAMN02745216_03291</name>
</gene>
<dbReference type="STRING" id="1121393.SAMN02745216_03291"/>
<name>A0A1M6RLB4_9BACT</name>
<dbReference type="AlphaFoldDB" id="A0A1M6RLB4"/>
<proteinExistence type="predicted"/>
<feature type="transmembrane region" description="Helical" evidence="1">
    <location>
        <begin position="38"/>
        <end position="56"/>
    </location>
</feature>
<keyword evidence="3" id="KW-1185">Reference proteome</keyword>
<dbReference type="PROSITE" id="PS51257">
    <property type="entry name" value="PROKAR_LIPOPROTEIN"/>
    <property type="match status" value="1"/>
</dbReference>
<evidence type="ECO:0000256" key="1">
    <source>
        <dbReference type="SAM" id="Phobius"/>
    </source>
</evidence>
<dbReference type="Proteomes" id="UP000183994">
    <property type="component" value="Unassembled WGS sequence"/>
</dbReference>
<organism evidence="2 3">
    <name type="scientific">Desulfatibacillum alkenivorans DSM 16219</name>
    <dbReference type="NCBI Taxonomy" id="1121393"/>
    <lineage>
        <taxon>Bacteria</taxon>
        <taxon>Pseudomonadati</taxon>
        <taxon>Thermodesulfobacteriota</taxon>
        <taxon>Desulfobacteria</taxon>
        <taxon>Desulfobacterales</taxon>
        <taxon>Desulfatibacillaceae</taxon>
        <taxon>Desulfatibacillum</taxon>
    </lineage>
</organism>
<protein>
    <submittedName>
        <fullName evidence="2">Uncharacterized protein</fullName>
    </submittedName>
</protein>
<reference evidence="3" key="1">
    <citation type="submission" date="2016-11" db="EMBL/GenBank/DDBJ databases">
        <authorList>
            <person name="Varghese N."/>
            <person name="Submissions S."/>
        </authorList>
    </citation>
    <scope>NUCLEOTIDE SEQUENCE [LARGE SCALE GENOMIC DNA]</scope>
    <source>
        <strain evidence="3">DSM 16219</strain>
    </source>
</reference>
<keyword evidence="1" id="KW-1133">Transmembrane helix</keyword>
<feature type="transmembrane region" description="Helical" evidence="1">
    <location>
        <begin position="123"/>
        <end position="144"/>
    </location>
</feature>
<keyword evidence="1" id="KW-0472">Membrane</keyword>
<feature type="transmembrane region" description="Helical" evidence="1">
    <location>
        <begin position="86"/>
        <end position="103"/>
    </location>
</feature>
<evidence type="ECO:0000313" key="2">
    <source>
        <dbReference type="EMBL" id="SHK33245.1"/>
    </source>
</evidence>
<feature type="transmembrane region" description="Helical" evidence="1">
    <location>
        <begin position="63"/>
        <end position="80"/>
    </location>
</feature>